<reference evidence="13" key="2">
    <citation type="journal article" date="2014" name="Immunogenetics">
        <title>Characterisation of non-classical MHC class I genes in the Tasmanian devil (Sarcophilus harrisii).</title>
        <authorList>
            <person name="Cheng Y."/>
            <person name="Belov K."/>
        </authorList>
    </citation>
    <scope>NUCLEOTIDE SEQUENCE</scope>
</reference>
<dbReference type="InterPro" id="IPR003597">
    <property type="entry name" value="Ig_C1-set"/>
</dbReference>
<dbReference type="Pfam" id="PF07654">
    <property type="entry name" value="C1-set"/>
    <property type="match status" value="1"/>
</dbReference>
<evidence type="ECO:0000259" key="12">
    <source>
        <dbReference type="PROSITE" id="PS50835"/>
    </source>
</evidence>
<dbReference type="PROSITE" id="PS50835">
    <property type="entry name" value="IG_LIKE"/>
    <property type="match status" value="1"/>
</dbReference>
<dbReference type="AlphaFoldDB" id="A0A097C0W3"/>
<evidence type="ECO:0000313" key="13">
    <source>
        <dbReference type="EMBL" id="AIS75088.1"/>
    </source>
</evidence>
<keyword evidence="6" id="KW-0391">Immunity</keyword>
<sequence length="356" mass="40557">MEPLKLSFLLMAVALPEIKAGVHSLRYFQTSMSQPGLTKPRFISVGYVDDQAFVRFDSDSAGLREEPMVMWLDKSNQNYWERNSRVIWETARTFQVGLQNLQFYYNQSEGAHTYQRLVGCEVTYDWIFLRGFEQFAYNGHDYISLDLTTLSWTVAEPTALNSKLKWEAERSIAQRQKEYLEEKCVYWLRKYLEYGKEKLLRAAPPSVRITHRTHPDGKVTLQCRSQDFYPAEISLTWLRDGEEQHQDTEFIETRPAGDGTFQKWVAVEVTSGQEGNYICRVQHEGLPEPLTLKWEPESSSPWIIVGVLAAVFLLNAVIAGAVVWRKKTSGGKGGDYVQAAGNDSAQGSDVSLTAKA</sequence>
<dbReference type="GO" id="GO:0098553">
    <property type="term" value="C:lumenal side of endoplasmic reticulum membrane"/>
    <property type="evidence" value="ECO:0007669"/>
    <property type="project" value="UniProtKB-ARBA"/>
</dbReference>
<evidence type="ECO:0000256" key="8">
    <source>
        <dbReference type="ARBA" id="ARBA00023136"/>
    </source>
</evidence>
<dbReference type="SUPFAM" id="SSF54452">
    <property type="entry name" value="MHC antigen-recognition domain"/>
    <property type="match status" value="1"/>
</dbReference>
<comment type="similarity">
    <text evidence="3 10">Belongs to the MHC class I family.</text>
</comment>
<dbReference type="GO" id="GO:0002486">
    <property type="term" value="P:antigen processing and presentation of endogenous peptide antigen via MHC class I via ER pathway, TAP-independent"/>
    <property type="evidence" value="ECO:0007669"/>
    <property type="project" value="TreeGrafter"/>
</dbReference>
<dbReference type="PRINTS" id="PR01638">
    <property type="entry name" value="MHCCLASSI"/>
</dbReference>
<dbReference type="OrthoDB" id="9663068at2759"/>
<comment type="function">
    <text evidence="1">Involved in the presentation of foreign antigens to the immune system.</text>
</comment>
<dbReference type="PANTHER" id="PTHR16675">
    <property type="entry name" value="MHC CLASS I-RELATED"/>
    <property type="match status" value="1"/>
</dbReference>
<evidence type="ECO:0000256" key="11">
    <source>
        <dbReference type="SAM" id="Phobius"/>
    </source>
</evidence>
<dbReference type="GO" id="GO:0042605">
    <property type="term" value="F:peptide antigen binding"/>
    <property type="evidence" value="ECO:0007669"/>
    <property type="project" value="TreeGrafter"/>
</dbReference>
<dbReference type="PROSITE" id="PS00290">
    <property type="entry name" value="IG_MHC"/>
    <property type="match status" value="1"/>
</dbReference>
<evidence type="ECO:0000256" key="3">
    <source>
        <dbReference type="ARBA" id="ARBA00006909"/>
    </source>
</evidence>
<keyword evidence="8 11" id="KW-0472">Membrane</keyword>
<dbReference type="GO" id="GO:0006955">
    <property type="term" value="P:immune response"/>
    <property type="evidence" value="ECO:0007669"/>
    <property type="project" value="InterPro"/>
</dbReference>
<dbReference type="Proteomes" id="UP000007648">
    <property type="component" value="Unassembled WGS sequence"/>
</dbReference>
<evidence type="ECO:0000256" key="6">
    <source>
        <dbReference type="ARBA" id="ARBA00022859"/>
    </source>
</evidence>
<dbReference type="InterPro" id="IPR036179">
    <property type="entry name" value="Ig-like_dom_sf"/>
</dbReference>
<dbReference type="GeneTree" id="ENSGT01120000271826"/>
<keyword evidence="15" id="KW-1185">Reference proteome</keyword>
<accession>A0A097C0W3</accession>
<keyword evidence="5 11" id="KW-0812">Transmembrane</keyword>
<keyword evidence="7 11" id="KW-1133">Transmembrane helix</keyword>
<dbReference type="InterPro" id="IPR013783">
    <property type="entry name" value="Ig-like_fold"/>
</dbReference>
<dbReference type="PANTHER" id="PTHR16675:SF251">
    <property type="entry name" value="HLA CLASS I HISTOCOMPATIBILITY ANTIGEN, C ALPHA CHAIN"/>
    <property type="match status" value="1"/>
</dbReference>
<gene>
    <name evidence="13" type="primary">Saha-UK</name>
    <name evidence="14" type="synonym">LOC100926320</name>
</gene>
<dbReference type="SUPFAM" id="SSF48726">
    <property type="entry name" value="Immunoglobulin"/>
    <property type="match status" value="1"/>
</dbReference>
<reference evidence="14 15" key="1">
    <citation type="journal article" date="2011" name="Proc. Natl. Acad. Sci. U.S.A.">
        <title>Genetic diversity and population structure of the endangered marsupial Sarcophilus harrisii (Tasmanian devil).</title>
        <authorList>
            <person name="Miller W."/>
            <person name="Hayes V.M."/>
            <person name="Ratan A."/>
            <person name="Petersen D.C."/>
            <person name="Wittekindt N.E."/>
            <person name="Miller J."/>
            <person name="Walenz B."/>
            <person name="Knight J."/>
            <person name="Qi J."/>
            <person name="Zhao F."/>
            <person name="Wang Q."/>
            <person name="Bedoya-Reina O.C."/>
            <person name="Katiyar N."/>
            <person name="Tomsho L.P."/>
            <person name="Kasson L.M."/>
            <person name="Hardie R.A."/>
            <person name="Woodbridge P."/>
            <person name="Tindall E.A."/>
            <person name="Bertelsen M.F."/>
            <person name="Dixon D."/>
            <person name="Pyecroft S."/>
            <person name="Helgen K.M."/>
            <person name="Lesk A.M."/>
            <person name="Pringle T.H."/>
            <person name="Patterson N."/>
            <person name="Zhang Y."/>
            <person name="Kreiss A."/>
            <person name="Woods G.M."/>
            <person name="Jones M.E."/>
            <person name="Schuster S.C."/>
        </authorList>
    </citation>
    <scope>NUCLEOTIDE SEQUENCE [LARGE SCALE GENOMIC DNA]</scope>
</reference>
<dbReference type="GO" id="GO:0005102">
    <property type="term" value="F:signaling receptor binding"/>
    <property type="evidence" value="ECO:0007669"/>
    <property type="project" value="TreeGrafter"/>
</dbReference>
<evidence type="ECO:0000256" key="1">
    <source>
        <dbReference type="ARBA" id="ARBA00002297"/>
    </source>
</evidence>
<comment type="subcellular location">
    <subcellularLocation>
        <location evidence="2">Membrane</location>
        <topology evidence="2">Single-pass type I membrane protein</topology>
    </subcellularLocation>
</comment>
<feature type="transmembrane region" description="Helical" evidence="11">
    <location>
        <begin position="302"/>
        <end position="324"/>
    </location>
</feature>
<reference evidence="14" key="3">
    <citation type="submission" date="2025-05" db="UniProtKB">
        <authorList>
            <consortium name="Ensembl"/>
        </authorList>
    </citation>
    <scope>IDENTIFICATION</scope>
</reference>
<dbReference type="InterPro" id="IPR010579">
    <property type="entry name" value="MHC_I_a_C"/>
</dbReference>
<evidence type="ECO:0000256" key="5">
    <source>
        <dbReference type="ARBA" id="ARBA00022692"/>
    </source>
</evidence>
<dbReference type="InterPro" id="IPR007110">
    <property type="entry name" value="Ig-like_dom"/>
</dbReference>
<dbReference type="InterPro" id="IPR003006">
    <property type="entry name" value="Ig/MHC_CS"/>
</dbReference>
<dbReference type="FunFam" id="3.30.500.10:FF:000001">
    <property type="entry name" value="H-2 class I histocompatibility antigen, alpha chain"/>
    <property type="match status" value="1"/>
</dbReference>
<proteinExistence type="evidence at transcript level"/>
<dbReference type="InterPro" id="IPR011161">
    <property type="entry name" value="MHC_I-like_Ag-recog"/>
</dbReference>
<dbReference type="EMBL" id="KJ713550">
    <property type="protein sequence ID" value="AIS75088.1"/>
    <property type="molecule type" value="mRNA"/>
</dbReference>
<feature type="domain" description="Ig-like" evidence="12">
    <location>
        <begin position="205"/>
        <end position="293"/>
    </location>
</feature>
<dbReference type="GO" id="GO:0009897">
    <property type="term" value="C:external side of plasma membrane"/>
    <property type="evidence" value="ECO:0007669"/>
    <property type="project" value="TreeGrafter"/>
</dbReference>
<dbReference type="InterPro" id="IPR037055">
    <property type="entry name" value="MHC_I-like_Ag-recog_sf"/>
</dbReference>
<dbReference type="Gene3D" id="2.60.40.10">
    <property type="entry name" value="Immunoglobulins"/>
    <property type="match status" value="1"/>
</dbReference>
<dbReference type="Gene3D" id="3.30.500.10">
    <property type="entry name" value="MHC class I-like antigen recognition-like"/>
    <property type="match status" value="1"/>
</dbReference>
<dbReference type="GO" id="GO:0005615">
    <property type="term" value="C:extracellular space"/>
    <property type="evidence" value="ECO:0007669"/>
    <property type="project" value="TreeGrafter"/>
</dbReference>
<protein>
    <submittedName>
        <fullName evidence="13">MHC class I antigen</fullName>
    </submittedName>
</protein>
<dbReference type="FunFam" id="2.60.40.10:FF:000014">
    <property type="entry name" value="H-2 class I histocompatibility antigen, alpha chain"/>
    <property type="match status" value="1"/>
</dbReference>
<dbReference type="GO" id="GO:0001916">
    <property type="term" value="P:positive regulation of T cell mediated cytotoxicity"/>
    <property type="evidence" value="ECO:0007669"/>
    <property type="project" value="TreeGrafter"/>
</dbReference>
<evidence type="ECO:0000256" key="2">
    <source>
        <dbReference type="ARBA" id="ARBA00004479"/>
    </source>
</evidence>
<evidence type="ECO:0000313" key="14">
    <source>
        <dbReference type="Ensembl" id="ENSSHAP00000023414.1"/>
    </source>
</evidence>
<dbReference type="GO" id="GO:0030670">
    <property type="term" value="C:phagocytic vesicle membrane"/>
    <property type="evidence" value="ECO:0007669"/>
    <property type="project" value="UniProtKB-ARBA"/>
</dbReference>
<evidence type="ECO:0000313" key="15">
    <source>
        <dbReference type="Proteomes" id="UP000007648"/>
    </source>
</evidence>
<dbReference type="CDD" id="cd07698">
    <property type="entry name" value="IgC1_MHC_I_alpha3"/>
    <property type="match status" value="1"/>
</dbReference>
<organism evidence="13">
    <name type="scientific">Sarcophilus harrisii</name>
    <name type="common">Tasmanian devil</name>
    <name type="synonym">Sarcophilus laniarius</name>
    <dbReference type="NCBI Taxonomy" id="9305"/>
    <lineage>
        <taxon>Eukaryota</taxon>
        <taxon>Metazoa</taxon>
        <taxon>Chordata</taxon>
        <taxon>Craniata</taxon>
        <taxon>Vertebrata</taxon>
        <taxon>Euteleostomi</taxon>
        <taxon>Mammalia</taxon>
        <taxon>Metatheria</taxon>
        <taxon>Dasyuromorphia</taxon>
        <taxon>Dasyuridae</taxon>
        <taxon>Sarcophilus</taxon>
    </lineage>
</organism>
<dbReference type="Ensembl" id="ENSSHAT00000042067.1">
    <property type="protein sequence ID" value="ENSSHAP00000023414.1"/>
    <property type="gene ID" value="ENSSHAG00000022544.1"/>
</dbReference>
<dbReference type="Pfam" id="PF00129">
    <property type="entry name" value="MHC_I"/>
    <property type="match status" value="1"/>
</dbReference>
<dbReference type="SMART" id="SM00407">
    <property type="entry name" value="IGc1"/>
    <property type="match status" value="1"/>
</dbReference>
<dbReference type="GO" id="GO:0042612">
    <property type="term" value="C:MHC class I protein complex"/>
    <property type="evidence" value="ECO:0007669"/>
    <property type="project" value="UniProtKB-KW"/>
</dbReference>
<evidence type="ECO:0000256" key="4">
    <source>
        <dbReference type="ARBA" id="ARBA00022451"/>
    </source>
</evidence>
<dbReference type="GO" id="GO:0002476">
    <property type="term" value="P:antigen processing and presentation of endogenous peptide antigen via MHC class Ib"/>
    <property type="evidence" value="ECO:0007669"/>
    <property type="project" value="TreeGrafter"/>
</dbReference>
<keyword evidence="9" id="KW-0325">Glycoprotein</keyword>
<keyword evidence="4" id="KW-0490">MHC I</keyword>
<name>A0A097C0W3_SARHA</name>
<evidence type="ECO:0000256" key="7">
    <source>
        <dbReference type="ARBA" id="ARBA00022989"/>
    </source>
</evidence>
<evidence type="ECO:0000256" key="10">
    <source>
        <dbReference type="RuleBase" id="RU004439"/>
    </source>
</evidence>
<dbReference type="InterPro" id="IPR001039">
    <property type="entry name" value="MHC_I_a_a1/a2"/>
</dbReference>
<dbReference type="InterPro" id="IPR050208">
    <property type="entry name" value="MHC_class-I_related"/>
</dbReference>
<evidence type="ECO:0000256" key="9">
    <source>
        <dbReference type="ARBA" id="ARBA00023180"/>
    </source>
</evidence>
<dbReference type="Pfam" id="PF06623">
    <property type="entry name" value="MHC_I_C"/>
    <property type="match status" value="1"/>
</dbReference>
<dbReference type="InterPro" id="IPR011162">
    <property type="entry name" value="MHC_I/II-like_Ag-recog"/>
</dbReference>